<keyword evidence="2" id="KW-0378">Hydrolase</keyword>
<accession>A0A1I5GRN7</accession>
<dbReference type="GeneID" id="99652252"/>
<dbReference type="EMBL" id="FOVH01000005">
    <property type="protein sequence ID" value="SFO38211.1"/>
    <property type="molecule type" value="Genomic_DNA"/>
</dbReference>
<evidence type="ECO:0000313" key="3">
    <source>
        <dbReference type="EMBL" id="SFO38211.1"/>
    </source>
</evidence>
<keyword evidence="4" id="KW-1185">Reference proteome</keyword>
<keyword evidence="1" id="KW-0540">Nuclease</keyword>
<dbReference type="AlphaFoldDB" id="A0A1I5GRN7"/>
<gene>
    <name evidence="3" type="ORF">SAMN04489713_105348</name>
</gene>
<dbReference type="InterPro" id="IPR000026">
    <property type="entry name" value="N1-like"/>
</dbReference>
<organism evidence="3 4">
    <name type="scientific">Actinomadura madurae</name>
    <dbReference type="NCBI Taxonomy" id="1993"/>
    <lineage>
        <taxon>Bacteria</taxon>
        <taxon>Bacillati</taxon>
        <taxon>Actinomycetota</taxon>
        <taxon>Actinomycetes</taxon>
        <taxon>Streptosporangiales</taxon>
        <taxon>Thermomonosporaceae</taxon>
        <taxon>Actinomadura</taxon>
    </lineage>
</organism>
<dbReference type="GO" id="GO:0004521">
    <property type="term" value="F:RNA endonuclease activity"/>
    <property type="evidence" value="ECO:0007669"/>
    <property type="project" value="InterPro"/>
</dbReference>
<dbReference type="Pfam" id="PF00545">
    <property type="entry name" value="Ribonuclease"/>
    <property type="match status" value="1"/>
</dbReference>
<dbReference type="InParanoid" id="A0A1I5GRN7"/>
<name>A0A1I5GRN7_9ACTN</name>
<evidence type="ECO:0000256" key="2">
    <source>
        <dbReference type="ARBA" id="ARBA00022801"/>
    </source>
</evidence>
<evidence type="ECO:0000313" key="4">
    <source>
        <dbReference type="Proteomes" id="UP000183413"/>
    </source>
</evidence>
<reference evidence="3 4" key="1">
    <citation type="submission" date="2016-10" db="EMBL/GenBank/DDBJ databases">
        <authorList>
            <person name="de Groot N.N."/>
        </authorList>
    </citation>
    <scope>NUCLEOTIDE SEQUENCE [LARGE SCALE GENOMIC DNA]</scope>
    <source>
        <strain evidence="3 4">DSM 43067</strain>
    </source>
</reference>
<dbReference type="GO" id="GO:0003723">
    <property type="term" value="F:RNA binding"/>
    <property type="evidence" value="ECO:0007669"/>
    <property type="project" value="InterPro"/>
</dbReference>
<protein>
    <submittedName>
        <fullName evidence="3">Ribonuclease</fullName>
    </submittedName>
</protein>
<proteinExistence type="predicted"/>
<dbReference type="GO" id="GO:0016787">
    <property type="term" value="F:hydrolase activity"/>
    <property type="evidence" value="ECO:0007669"/>
    <property type="project" value="UniProtKB-KW"/>
</dbReference>
<dbReference type="Gene3D" id="3.10.450.30">
    <property type="entry name" value="Microbial ribonucleases"/>
    <property type="match status" value="1"/>
</dbReference>
<dbReference type="SUPFAM" id="SSF53933">
    <property type="entry name" value="Microbial ribonucleases"/>
    <property type="match status" value="1"/>
</dbReference>
<sequence>MLGKRSRPSWPTRAAVTLVAATCATGVAVDVPASATVYDSCTISRCSDGRYAASVWGGKGWPSSAGWYSWPDGLSNYTGGVYHNYDGQLPAGATYHEYDVYSRTEGSSRDAYRIVHSSTGTVYFTPDHYSNFYRIS</sequence>
<dbReference type="RefSeq" id="WP_075021568.1">
    <property type="nucleotide sequence ID" value="NZ_CP083237.1"/>
</dbReference>
<dbReference type="STRING" id="1993.SAMN04489713_105348"/>
<dbReference type="Proteomes" id="UP000183413">
    <property type="component" value="Unassembled WGS sequence"/>
</dbReference>
<dbReference type="InterPro" id="IPR016191">
    <property type="entry name" value="Ribonuclease/ribotoxin"/>
</dbReference>
<evidence type="ECO:0000256" key="1">
    <source>
        <dbReference type="ARBA" id="ARBA00022722"/>
    </source>
</evidence>